<evidence type="ECO:0000256" key="5">
    <source>
        <dbReference type="ARBA" id="ARBA00022485"/>
    </source>
</evidence>
<dbReference type="Gene3D" id="3.80.30.20">
    <property type="entry name" value="tm_1862 like domain"/>
    <property type="match status" value="1"/>
</dbReference>
<dbReference type="CDD" id="cd01335">
    <property type="entry name" value="Radical_SAM"/>
    <property type="match status" value="1"/>
</dbReference>
<keyword evidence="5 15" id="KW-0004">4Fe-4S</keyword>
<dbReference type="Gene3D" id="1.10.10.920">
    <property type="match status" value="1"/>
</dbReference>
<feature type="binding site" evidence="17">
    <location>
        <position position="73"/>
    </location>
    <ligand>
        <name>[4Fe-4S] cluster</name>
        <dbReference type="ChEBI" id="CHEBI:49883"/>
        <note>4Fe-4S-S-AdoMet</note>
    </ligand>
</feature>
<keyword evidence="9 15" id="KW-0560">Oxidoreductase</keyword>
<feature type="binding site" evidence="17">
    <location>
        <position position="77"/>
    </location>
    <ligand>
        <name>[4Fe-4S] cluster</name>
        <dbReference type="ChEBI" id="CHEBI:49883"/>
        <note>4Fe-4S-S-AdoMet</note>
    </ligand>
</feature>
<comment type="caution">
    <text evidence="19">The sequence shown here is derived from an EMBL/GenBank/DDBJ whole genome shotgun (WGS) entry which is preliminary data.</text>
</comment>
<comment type="subunit">
    <text evidence="4">Monomer.</text>
</comment>
<dbReference type="GO" id="GO:0046872">
    <property type="term" value="F:metal ion binding"/>
    <property type="evidence" value="ECO:0007669"/>
    <property type="project" value="UniProtKB-KW"/>
</dbReference>
<feature type="binding site" evidence="16">
    <location>
        <position position="342"/>
    </location>
    <ligand>
        <name>S-adenosyl-L-methionine</name>
        <dbReference type="ChEBI" id="CHEBI:59789"/>
        <label>1</label>
    </ligand>
</feature>
<feature type="binding site" evidence="16">
    <location>
        <position position="196"/>
    </location>
    <ligand>
        <name>S-adenosyl-L-methionine</name>
        <dbReference type="ChEBI" id="CHEBI:59789"/>
        <label>2</label>
    </ligand>
</feature>
<keyword evidence="20" id="KW-1185">Reference proteome</keyword>
<comment type="similarity">
    <text evidence="3 15">Belongs to the anaerobic coproporphyrinogen-III oxidase family.</text>
</comment>
<keyword evidence="10 15" id="KW-0408">Iron</keyword>
<dbReference type="GO" id="GO:0005737">
    <property type="term" value="C:cytoplasm"/>
    <property type="evidence" value="ECO:0007669"/>
    <property type="project" value="UniProtKB-SubCell"/>
</dbReference>
<comment type="pathway">
    <text evidence="2 15">Porphyrin-containing compound metabolism; protoporphyrin-IX biosynthesis; protoporphyrinogen-IX from coproporphyrinogen-III (AdoMet route): step 1/1.</text>
</comment>
<evidence type="ECO:0000256" key="6">
    <source>
        <dbReference type="ARBA" id="ARBA00022490"/>
    </source>
</evidence>
<comment type="function">
    <text evidence="13">Involved in the heme biosynthesis. Catalyzes the anaerobic oxidative decarboxylation of propionate groups of rings A and B of coproporphyrinogen III to yield the vinyl groups in protoporphyrinogen IX.</text>
</comment>
<evidence type="ECO:0000256" key="7">
    <source>
        <dbReference type="ARBA" id="ARBA00022691"/>
    </source>
</evidence>
<comment type="cofactor">
    <cofactor evidence="15 17">
        <name>[4Fe-4S] cluster</name>
        <dbReference type="ChEBI" id="CHEBI:49883"/>
    </cofactor>
    <text evidence="15 17">Binds 1 [4Fe-4S] cluster. The cluster is coordinated with 3 cysteines and an exchangeable S-adenosyl-L-methionine.</text>
</comment>
<evidence type="ECO:0000256" key="8">
    <source>
        <dbReference type="ARBA" id="ARBA00022723"/>
    </source>
</evidence>
<dbReference type="GO" id="GO:0051539">
    <property type="term" value="F:4 iron, 4 sulfur cluster binding"/>
    <property type="evidence" value="ECO:0007669"/>
    <property type="project" value="UniProtKB-KW"/>
</dbReference>
<keyword evidence="8 15" id="KW-0479">Metal-binding</keyword>
<dbReference type="AlphaFoldDB" id="A0A4Q1C879"/>
<keyword evidence="12 15" id="KW-0627">Porphyrin biosynthesis</keyword>
<feature type="binding site" evidence="16">
    <location>
        <position position="184"/>
    </location>
    <ligand>
        <name>S-adenosyl-L-methionine</name>
        <dbReference type="ChEBI" id="CHEBI:59789"/>
        <label>2</label>
    </ligand>
</feature>
<name>A0A4Q1C879_9BACT</name>
<dbReference type="Pfam" id="PF04055">
    <property type="entry name" value="Radical_SAM"/>
    <property type="match status" value="1"/>
</dbReference>
<evidence type="ECO:0000256" key="17">
    <source>
        <dbReference type="PIRSR" id="PIRSR000167-2"/>
    </source>
</evidence>
<dbReference type="SFLD" id="SFLDS00029">
    <property type="entry name" value="Radical_SAM"/>
    <property type="match status" value="1"/>
</dbReference>
<dbReference type="EMBL" id="SDHX01000001">
    <property type="protein sequence ID" value="RXK55041.1"/>
    <property type="molecule type" value="Genomic_DNA"/>
</dbReference>
<dbReference type="UniPathway" id="UPA00251">
    <property type="reaction ID" value="UER00323"/>
</dbReference>
<feature type="binding site" evidence="16">
    <location>
        <position position="221"/>
    </location>
    <ligand>
        <name>S-adenosyl-L-methionine</name>
        <dbReference type="ChEBI" id="CHEBI:59789"/>
        <label>2</label>
    </ligand>
</feature>
<dbReference type="SMART" id="SM00729">
    <property type="entry name" value="Elp3"/>
    <property type="match status" value="1"/>
</dbReference>
<dbReference type="PROSITE" id="PS51918">
    <property type="entry name" value="RADICAL_SAM"/>
    <property type="match status" value="1"/>
</dbReference>
<evidence type="ECO:0000259" key="18">
    <source>
        <dbReference type="PROSITE" id="PS51918"/>
    </source>
</evidence>
<keyword evidence="7 15" id="KW-0949">S-adenosyl-L-methionine</keyword>
<dbReference type="InterPro" id="IPR010723">
    <property type="entry name" value="HemN_C"/>
</dbReference>
<evidence type="ECO:0000256" key="4">
    <source>
        <dbReference type="ARBA" id="ARBA00011245"/>
    </source>
</evidence>
<evidence type="ECO:0000313" key="20">
    <source>
        <dbReference type="Proteomes" id="UP000290218"/>
    </source>
</evidence>
<protein>
    <recommendedName>
        <fullName evidence="15">Coproporphyrinogen-III oxidase</fullName>
        <ecNumber evidence="15">1.3.98.3</ecNumber>
    </recommendedName>
</protein>
<dbReference type="NCBIfam" id="TIGR00538">
    <property type="entry name" value="hemN"/>
    <property type="match status" value="1"/>
</dbReference>
<dbReference type="OrthoDB" id="9808022at2"/>
<dbReference type="InterPro" id="IPR034505">
    <property type="entry name" value="Coproporphyrinogen-III_oxidase"/>
</dbReference>
<evidence type="ECO:0000256" key="13">
    <source>
        <dbReference type="ARBA" id="ARBA00024295"/>
    </source>
</evidence>
<dbReference type="EC" id="1.3.98.3" evidence="15"/>
<keyword evidence="6 15" id="KW-0963">Cytoplasm</keyword>
<dbReference type="PANTHER" id="PTHR13932:SF6">
    <property type="entry name" value="OXYGEN-INDEPENDENT COPROPORPHYRINOGEN III OXIDASE"/>
    <property type="match status" value="1"/>
</dbReference>
<evidence type="ECO:0000256" key="16">
    <source>
        <dbReference type="PIRSR" id="PIRSR000167-1"/>
    </source>
</evidence>
<evidence type="ECO:0000256" key="15">
    <source>
        <dbReference type="PIRNR" id="PIRNR000167"/>
    </source>
</evidence>
<dbReference type="GO" id="GO:0006782">
    <property type="term" value="P:protoporphyrinogen IX biosynthetic process"/>
    <property type="evidence" value="ECO:0007669"/>
    <property type="project" value="UniProtKB-UniPathway"/>
</dbReference>
<feature type="binding site" evidence="16">
    <location>
        <position position="124"/>
    </location>
    <ligand>
        <name>S-adenosyl-L-methionine</name>
        <dbReference type="ChEBI" id="CHEBI:59789"/>
        <label>1</label>
    </ligand>
</feature>
<sequence>MVSPRNTVLPPPSAEPALELVRKYNVPGPRYTSYPTAPQFSADVDRAALRAEIARDNADPARPLSLYFHLPFCESLCWYCGCNTVITRRRSSAGEYVGLLRRELAITQPLLNTARPVTQLHFGGGTPTFLPPEEIDRLGQAIHEVFTFAPDAEISVEIDPRRLTKEHVEAYRRLGCNRASLGVQDTNPQVQLAIHRWQPLAQTAQAITWLREAGYQSVSVDLIYGLPVQTPESFAKTLDEVIALTPDRLAVFSYAHVPWIKPAQKIFDDRQQLPTTEAKLEMLTTAARALTAAGYVHVGMDHFARPDDELARAHDDGTLYRNFQGYTTRAGASLYGFGMSSISQTDGSFRQNFKDLEEYAAAIERNELPLERGFLLSEEDKRRRSLVMDVMCRQRVDYATLSRRTGIDVARAFAPEIASLADLEADGLLQRDETGFEITPLGELFRRIIAMRFDAYLDRGPRKFSRTV</sequence>
<dbReference type="InterPro" id="IPR006638">
    <property type="entry name" value="Elp3/MiaA/NifB-like_rSAM"/>
</dbReference>
<feature type="binding site" evidence="16">
    <location>
        <position position="255"/>
    </location>
    <ligand>
        <name>S-adenosyl-L-methionine</name>
        <dbReference type="ChEBI" id="CHEBI:59789"/>
        <label>2</label>
    </ligand>
</feature>
<dbReference type="InterPro" id="IPR004558">
    <property type="entry name" value="Coprogen_oxidase_HemN"/>
</dbReference>
<dbReference type="GO" id="GO:0004109">
    <property type="term" value="F:coproporphyrinogen oxidase activity"/>
    <property type="evidence" value="ECO:0007669"/>
    <property type="project" value="InterPro"/>
</dbReference>
<evidence type="ECO:0000256" key="10">
    <source>
        <dbReference type="ARBA" id="ARBA00023004"/>
    </source>
</evidence>
<dbReference type="Pfam" id="PF06969">
    <property type="entry name" value="HemN_C"/>
    <property type="match status" value="1"/>
</dbReference>
<dbReference type="RefSeq" id="WP_129046407.1">
    <property type="nucleotide sequence ID" value="NZ_SDHX01000001.1"/>
</dbReference>
<evidence type="ECO:0000256" key="3">
    <source>
        <dbReference type="ARBA" id="ARBA00005493"/>
    </source>
</evidence>
<evidence type="ECO:0000256" key="12">
    <source>
        <dbReference type="ARBA" id="ARBA00023244"/>
    </source>
</evidence>
<evidence type="ECO:0000256" key="14">
    <source>
        <dbReference type="ARBA" id="ARBA00048321"/>
    </source>
</evidence>
<feature type="binding site" evidence="16">
    <location>
        <position position="67"/>
    </location>
    <ligand>
        <name>S-adenosyl-L-methionine</name>
        <dbReference type="ChEBI" id="CHEBI:59789"/>
        <label>1</label>
    </ligand>
</feature>
<feature type="binding site" evidence="17">
    <location>
        <position position="80"/>
    </location>
    <ligand>
        <name>[4Fe-4S] cluster</name>
        <dbReference type="ChEBI" id="CHEBI:49883"/>
        <note>4Fe-4S-S-AdoMet</note>
    </ligand>
</feature>
<evidence type="ECO:0000256" key="11">
    <source>
        <dbReference type="ARBA" id="ARBA00023014"/>
    </source>
</evidence>
<dbReference type="InterPro" id="IPR007197">
    <property type="entry name" value="rSAM"/>
</dbReference>
<feature type="binding site" evidence="16">
    <location>
        <position position="157"/>
    </location>
    <ligand>
        <name>S-adenosyl-L-methionine</name>
        <dbReference type="ChEBI" id="CHEBI:59789"/>
        <label>1</label>
    </ligand>
</feature>
<dbReference type="PANTHER" id="PTHR13932">
    <property type="entry name" value="COPROPORPHYRINIGEN III OXIDASE"/>
    <property type="match status" value="1"/>
</dbReference>
<keyword evidence="11 15" id="KW-0411">Iron-sulfur</keyword>
<organism evidence="19 20">
    <name type="scientific">Oleiharenicola lentus</name>
    <dbReference type="NCBI Taxonomy" id="2508720"/>
    <lineage>
        <taxon>Bacteria</taxon>
        <taxon>Pseudomonadati</taxon>
        <taxon>Verrucomicrobiota</taxon>
        <taxon>Opitutia</taxon>
        <taxon>Opitutales</taxon>
        <taxon>Opitutaceae</taxon>
        <taxon>Oleiharenicola</taxon>
    </lineage>
</organism>
<feature type="binding site" evidence="16">
    <location>
        <begin position="125"/>
        <end position="126"/>
    </location>
    <ligand>
        <name>S-adenosyl-L-methionine</name>
        <dbReference type="ChEBI" id="CHEBI:59789"/>
        <label>2</label>
    </ligand>
</feature>
<dbReference type="SUPFAM" id="SSF102114">
    <property type="entry name" value="Radical SAM enzymes"/>
    <property type="match status" value="1"/>
</dbReference>
<gene>
    <name evidence="19" type="primary">hemN</name>
    <name evidence="19" type="ORF">ESB00_03835</name>
</gene>
<dbReference type="GO" id="GO:0051989">
    <property type="term" value="F:coproporphyrinogen dehydrogenase activity"/>
    <property type="evidence" value="ECO:0007669"/>
    <property type="project" value="UniProtKB-EC"/>
</dbReference>
<dbReference type="InterPro" id="IPR023404">
    <property type="entry name" value="rSAM_horseshoe"/>
</dbReference>
<feature type="domain" description="Radical SAM core" evidence="18">
    <location>
        <begin position="58"/>
        <end position="293"/>
    </location>
</feature>
<evidence type="ECO:0000256" key="2">
    <source>
        <dbReference type="ARBA" id="ARBA00004785"/>
    </source>
</evidence>
<feature type="binding site" evidence="16">
    <location>
        <begin position="79"/>
        <end position="81"/>
    </location>
    <ligand>
        <name>S-adenosyl-L-methionine</name>
        <dbReference type="ChEBI" id="CHEBI:59789"/>
        <label>2</label>
    </ligand>
</feature>
<reference evidence="19 20" key="1">
    <citation type="submission" date="2019-01" db="EMBL/GenBank/DDBJ databases">
        <title>Lacunisphaera sp. strain TWA-58.</title>
        <authorList>
            <person name="Chen W.-M."/>
        </authorList>
    </citation>
    <scope>NUCLEOTIDE SEQUENCE [LARGE SCALE GENOMIC DNA]</scope>
    <source>
        <strain evidence="19 20">TWA-58</strain>
    </source>
</reference>
<evidence type="ECO:0000256" key="1">
    <source>
        <dbReference type="ARBA" id="ARBA00004496"/>
    </source>
</evidence>
<dbReference type="FunFam" id="3.80.30.20:FF:000012">
    <property type="entry name" value="Coproporphyrinogen-III oxidase"/>
    <property type="match status" value="1"/>
</dbReference>
<proteinExistence type="inferred from homology"/>
<dbReference type="SFLD" id="SFLDG01065">
    <property type="entry name" value="anaerobic_coproporphyrinogen-I"/>
    <property type="match status" value="1"/>
</dbReference>
<evidence type="ECO:0000313" key="19">
    <source>
        <dbReference type="EMBL" id="RXK55041.1"/>
    </source>
</evidence>
<dbReference type="PIRSF" id="PIRSF000167">
    <property type="entry name" value="HemN"/>
    <property type="match status" value="1"/>
</dbReference>
<dbReference type="InterPro" id="IPR058240">
    <property type="entry name" value="rSAM_sf"/>
</dbReference>
<accession>A0A4Q1C879</accession>
<evidence type="ECO:0000256" key="9">
    <source>
        <dbReference type="ARBA" id="ARBA00023002"/>
    </source>
</evidence>
<comment type="subcellular location">
    <subcellularLocation>
        <location evidence="1 15">Cytoplasm</location>
    </subcellularLocation>
</comment>
<comment type="catalytic activity">
    <reaction evidence="14 15">
        <text>coproporphyrinogen III + 2 S-adenosyl-L-methionine = protoporphyrinogen IX + 2 5'-deoxyadenosine + 2 L-methionine + 2 CO2</text>
        <dbReference type="Rhea" id="RHEA:15425"/>
        <dbReference type="ChEBI" id="CHEBI:16526"/>
        <dbReference type="ChEBI" id="CHEBI:17319"/>
        <dbReference type="ChEBI" id="CHEBI:57307"/>
        <dbReference type="ChEBI" id="CHEBI:57309"/>
        <dbReference type="ChEBI" id="CHEBI:57844"/>
        <dbReference type="ChEBI" id="CHEBI:59789"/>
        <dbReference type="EC" id="1.3.98.3"/>
    </reaction>
</comment>
<dbReference type="Proteomes" id="UP000290218">
    <property type="component" value="Unassembled WGS sequence"/>
</dbReference>